<organism evidence="3">
    <name type="scientific">marine sediment metagenome</name>
    <dbReference type="NCBI Taxonomy" id="412755"/>
    <lineage>
        <taxon>unclassified sequences</taxon>
        <taxon>metagenomes</taxon>
        <taxon>ecological metagenomes</taxon>
    </lineage>
</organism>
<dbReference type="CDD" id="cd17909">
    <property type="entry name" value="CheC_ClassI"/>
    <property type="match status" value="1"/>
</dbReference>
<feature type="non-terminal residue" evidence="3">
    <location>
        <position position="1"/>
    </location>
</feature>
<dbReference type="PANTHER" id="PTHR43693:SF1">
    <property type="entry name" value="PROTEIN PHOSPHATASE CHEZ"/>
    <property type="match status" value="1"/>
</dbReference>
<evidence type="ECO:0000256" key="2">
    <source>
        <dbReference type="ARBA" id="ARBA00022801"/>
    </source>
</evidence>
<sequence>FWDPREQNENAKYLVVDGEVVKQEEKEDESGAEHVLMKLSDEQREALEEIHTAGALTASQFMTQLMGQDIRVSFPETRVALIGDVAEELGGEESEVGGIYVKLIGDISGGILLVLSKKHLLQFSDMMFRREPGTTKEITEDEVSGMTEMGNILSASFIRAMADTTKLHVNQEVPEMVVDMCQSVVDSILARFNQPGDDILLTEADLYYGDEGQAVCNLLLFLDLESYEKLGQALTGGEHEELEKIQS</sequence>
<keyword evidence="1" id="KW-0145">Chemotaxis</keyword>
<dbReference type="InterPro" id="IPR050992">
    <property type="entry name" value="CheZ_family_phosphatases"/>
</dbReference>
<reference evidence="3" key="1">
    <citation type="journal article" date="2015" name="Nature">
        <title>Complex archaea that bridge the gap between prokaryotes and eukaryotes.</title>
        <authorList>
            <person name="Spang A."/>
            <person name="Saw J.H."/>
            <person name="Jorgensen S.L."/>
            <person name="Zaremba-Niedzwiedzka K."/>
            <person name="Martijn J."/>
            <person name="Lind A.E."/>
            <person name="van Eijk R."/>
            <person name="Schleper C."/>
            <person name="Guy L."/>
            <person name="Ettema T.J."/>
        </authorList>
    </citation>
    <scope>NUCLEOTIDE SEQUENCE</scope>
</reference>
<keyword evidence="2" id="KW-0378">Hydrolase</keyword>
<accession>A0A0F9D1B0</accession>
<dbReference type="GO" id="GO:0016787">
    <property type="term" value="F:hydrolase activity"/>
    <property type="evidence" value="ECO:0007669"/>
    <property type="project" value="UniProtKB-KW"/>
</dbReference>
<gene>
    <name evidence="3" type="ORF">LCGC14_2601600</name>
</gene>
<dbReference type="InterPro" id="IPR028976">
    <property type="entry name" value="CheC-like_sf"/>
</dbReference>
<proteinExistence type="predicted"/>
<name>A0A0F9D1B0_9ZZZZ</name>
<dbReference type="Gene3D" id="3.40.1550.10">
    <property type="entry name" value="CheC-like"/>
    <property type="match status" value="1"/>
</dbReference>
<dbReference type="SUPFAM" id="SSF103039">
    <property type="entry name" value="CheC-like"/>
    <property type="match status" value="1"/>
</dbReference>
<dbReference type="AlphaFoldDB" id="A0A0F9D1B0"/>
<evidence type="ECO:0000313" key="3">
    <source>
        <dbReference type="EMBL" id="KKL05883.1"/>
    </source>
</evidence>
<evidence type="ECO:0008006" key="4">
    <source>
        <dbReference type="Google" id="ProtNLM"/>
    </source>
</evidence>
<dbReference type="PANTHER" id="PTHR43693">
    <property type="entry name" value="PROTEIN PHOSPHATASE CHEZ"/>
    <property type="match status" value="1"/>
</dbReference>
<comment type="caution">
    <text evidence="3">The sequence shown here is derived from an EMBL/GenBank/DDBJ whole genome shotgun (WGS) entry which is preliminary data.</text>
</comment>
<dbReference type="GO" id="GO:0006935">
    <property type="term" value="P:chemotaxis"/>
    <property type="evidence" value="ECO:0007669"/>
    <property type="project" value="UniProtKB-KW"/>
</dbReference>
<dbReference type="EMBL" id="LAZR01043939">
    <property type="protein sequence ID" value="KKL05883.1"/>
    <property type="molecule type" value="Genomic_DNA"/>
</dbReference>
<evidence type="ECO:0000256" key="1">
    <source>
        <dbReference type="ARBA" id="ARBA00022500"/>
    </source>
</evidence>
<protein>
    <recommendedName>
        <fullName evidence="4">CheC-like protein domain-containing protein</fullName>
    </recommendedName>
</protein>